<evidence type="ECO:0000256" key="4">
    <source>
        <dbReference type="ARBA" id="ARBA00022857"/>
    </source>
</evidence>
<dbReference type="STRING" id="1220162.K1W9C0"/>
<evidence type="ECO:0000256" key="3">
    <source>
        <dbReference type="ARBA" id="ARBA00022827"/>
    </source>
</evidence>
<dbReference type="InterPro" id="IPR000960">
    <property type="entry name" value="Flavin_mOase"/>
</dbReference>
<evidence type="ECO:0000313" key="8">
    <source>
        <dbReference type="Proteomes" id="UP000006757"/>
    </source>
</evidence>
<dbReference type="SUPFAM" id="SSF51905">
    <property type="entry name" value="FAD/NAD(P)-binding domain"/>
    <property type="match status" value="1"/>
</dbReference>
<organism evidence="7 8">
    <name type="scientific">Trichosporon asahii var. asahii (strain CBS 8904)</name>
    <name type="common">Yeast</name>
    <dbReference type="NCBI Taxonomy" id="1220162"/>
    <lineage>
        <taxon>Eukaryota</taxon>
        <taxon>Fungi</taxon>
        <taxon>Dikarya</taxon>
        <taxon>Basidiomycota</taxon>
        <taxon>Agaricomycotina</taxon>
        <taxon>Tremellomycetes</taxon>
        <taxon>Trichosporonales</taxon>
        <taxon>Trichosporonaceae</taxon>
        <taxon>Trichosporon</taxon>
    </lineage>
</organism>
<comment type="caution">
    <text evidence="7">The sequence shown here is derived from an EMBL/GenBank/DDBJ whole genome shotgun (WGS) entry which is preliminary data.</text>
</comment>
<proteinExistence type="inferred from homology"/>
<dbReference type="PRINTS" id="PR00370">
    <property type="entry name" value="FMOXYGENASE"/>
</dbReference>
<protein>
    <recommendedName>
        <fullName evidence="9">Dimethylaniline monooxygenase</fullName>
    </recommendedName>
</protein>
<evidence type="ECO:0008006" key="9">
    <source>
        <dbReference type="Google" id="ProtNLM"/>
    </source>
</evidence>
<keyword evidence="2" id="KW-0285">Flavoprotein</keyword>
<evidence type="ECO:0000256" key="1">
    <source>
        <dbReference type="ARBA" id="ARBA00009183"/>
    </source>
</evidence>
<dbReference type="PANTHER" id="PTHR23023">
    <property type="entry name" value="DIMETHYLANILINE MONOOXYGENASE"/>
    <property type="match status" value="1"/>
</dbReference>
<dbReference type="InterPro" id="IPR050346">
    <property type="entry name" value="FMO-like"/>
</dbReference>
<dbReference type="GO" id="GO:0050660">
    <property type="term" value="F:flavin adenine dinucleotide binding"/>
    <property type="evidence" value="ECO:0007669"/>
    <property type="project" value="InterPro"/>
</dbReference>
<evidence type="ECO:0000313" key="7">
    <source>
        <dbReference type="EMBL" id="EKC98208.1"/>
    </source>
</evidence>
<keyword evidence="6" id="KW-0472">Membrane</keyword>
<dbReference type="Pfam" id="PF00743">
    <property type="entry name" value="FMO-like"/>
    <property type="match status" value="1"/>
</dbReference>
<dbReference type="EMBL" id="AMBO01000395">
    <property type="protein sequence ID" value="EKC98208.1"/>
    <property type="molecule type" value="Genomic_DNA"/>
</dbReference>
<keyword evidence="3" id="KW-0274">FAD</keyword>
<dbReference type="Proteomes" id="UP000006757">
    <property type="component" value="Unassembled WGS sequence"/>
</dbReference>
<dbReference type="OrthoDB" id="74360at2759"/>
<gene>
    <name evidence="7" type="ORF">A1Q2_07540</name>
</gene>
<dbReference type="OMA" id="CTHFNLW"/>
<dbReference type="InParanoid" id="K1W9C0"/>
<dbReference type="GO" id="GO:0050661">
    <property type="term" value="F:NADP binding"/>
    <property type="evidence" value="ECO:0007669"/>
    <property type="project" value="InterPro"/>
</dbReference>
<evidence type="ECO:0000256" key="6">
    <source>
        <dbReference type="SAM" id="Phobius"/>
    </source>
</evidence>
<dbReference type="GO" id="GO:0004499">
    <property type="term" value="F:N,N-dimethylaniline monooxygenase activity"/>
    <property type="evidence" value="ECO:0007669"/>
    <property type="project" value="InterPro"/>
</dbReference>
<keyword evidence="8" id="KW-1185">Reference proteome</keyword>
<dbReference type="HOGENOM" id="CLU_006909_7_5_1"/>
<sequence>MTAEQADQIPLPEHTSTLVIGGGPAGLVALKYALRHSEWNEDDEPVLVEMEDEIGGTFRYRAYEGAELVSSKQLTCFSDFRYPLTAPDHPSLPEFVSYLNAYSQHFGLVPHIRTRSQVISLSRVGGEYPHEAVIRVTSPSGDVKEHRIRAQRVVITTGLHVSPNIPSIPGLNAEPITKKIPWIHSSEYKTRDQLGGRKVLVVGCGETGMDVAHDSVHAAKKTWLAVRTGFLSFPKVLNHFRIFGTTFDGNLPIDGLITNLFETTYVHPWVAASHLRWFVSDFVWAGELPPERQGRAYVFLNKFVNRPFENMSWLHRLLFSYSDPPLPDVEDPTCHLVPFPERFEDGRAVFPPPPKHRAKETAWKDICDPDLVVLATGYRQDFDWLGKEYARPDELDVRGVAHSSDLSVGYLGFLRPGVGAIPPMAEMQAQFFFLLTQGKIQVPTSEEHYHLLHGPNARIQYGVDYSGYMSTLARDMGSAPGLLELWREYGTFVTIVYCFGAAFPSFYRLVGPYKSAKAEGVVREELWDTIRRRGLAGNIAMGVIPMMFYAVVNTIALAVDVAWTLASPLFGRPRHSVFTIKAMPKIQVTAPVMDGVLNVAPGQDVVIVPPKDVNKGVANGFSNGVIRSVSAIESDAAALPKSIPKQT</sequence>
<evidence type="ECO:0000256" key="2">
    <source>
        <dbReference type="ARBA" id="ARBA00022630"/>
    </source>
</evidence>
<dbReference type="Gene3D" id="3.50.50.60">
    <property type="entry name" value="FAD/NAD(P)-binding domain"/>
    <property type="match status" value="1"/>
</dbReference>
<comment type="similarity">
    <text evidence="1">Belongs to the FMO family.</text>
</comment>
<dbReference type="eggNOG" id="KOG1399">
    <property type="taxonomic scope" value="Eukaryota"/>
</dbReference>
<dbReference type="InterPro" id="IPR036188">
    <property type="entry name" value="FAD/NAD-bd_sf"/>
</dbReference>
<name>K1W9C0_TRIAC</name>
<keyword evidence="5" id="KW-0560">Oxidoreductase</keyword>
<reference evidence="7 8" key="1">
    <citation type="journal article" date="2012" name="Eukaryot. Cell">
        <title>Genome sequence of the Trichosporon asahii environmental strain CBS 8904.</title>
        <authorList>
            <person name="Yang R.Y."/>
            <person name="Li H.T."/>
            <person name="Zhu H."/>
            <person name="Zhou G.P."/>
            <person name="Wang M."/>
            <person name="Wang L."/>
        </authorList>
    </citation>
    <scope>NUCLEOTIDE SEQUENCE [LARGE SCALE GENOMIC DNA]</scope>
    <source>
        <strain evidence="7 8">CBS 8904</strain>
    </source>
</reference>
<evidence type="ECO:0000256" key="5">
    <source>
        <dbReference type="ARBA" id="ARBA00023002"/>
    </source>
</evidence>
<keyword evidence="4" id="KW-0521">NADP</keyword>
<dbReference type="InterPro" id="IPR020946">
    <property type="entry name" value="Flavin_mOase-like"/>
</dbReference>
<feature type="transmembrane region" description="Helical" evidence="6">
    <location>
        <begin position="546"/>
        <end position="566"/>
    </location>
</feature>
<keyword evidence="6" id="KW-0812">Transmembrane</keyword>
<dbReference type="AlphaFoldDB" id="K1W9C0"/>
<keyword evidence="6" id="KW-1133">Transmembrane helix</keyword>
<accession>K1W9C0</accession>